<keyword evidence="1" id="KW-0472">Membrane</keyword>
<protein>
    <submittedName>
        <fullName evidence="2">Uncharacterized protein</fullName>
    </submittedName>
</protein>
<dbReference type="Proteomes" id="UP000604661">
    <property type="component" value="Unassembled WGS sequence"/>
</dbReference>
<feature type="transmembrane region" description="Helical" evidence="1">
    <location>
        <begin position="16"/>
        <end position="36"/>
    </location>
</feature>
<keyword evidence="1" id="KW-1133">Transmembrane helix</keyword>
<sequence>MNDQELVKAVNQLTNAIRGGTLVIVGAILSHAALITHRPENGILGLIPTYIGVAGGVFCLWMGAKIMYP</sequence>
<dbReference type="EMBL" id="JACJTE010000010">
    <property type="protein sequence ID" value="MBD2561325.1"/>
    <property type="molecule type" value="Genomic_DNA"/>
</dbReference>
<evidence type="ECO:0000256" key="1">
    <source>
        <dbReference type="SAM" id="Phobius"/>
    </source>
</evidence>
<dbReference type="RefSeq" id="WP_190893117.1">
    <property type="nucleotide sequence ID" value="NZ_JACJTE010000010.1"/>
</dbReference>
<name>A0ABR8EXF5_NOSLI</name>
<reference evidence="2 3" key="1">
    <citation type="journal article" date="2020" name="ISME J.">
        <title>Comparative genomics reveals insights into cyanobacterial evolution and habitat adaptation.</title>
        <authorList>
            <person name="Chen M.Y."/>
            <person name="Teng W.K."/>
            <person name="Zhao L."/>
            <person name="Hu C.X."/>
            <person name="Zhou Y.K."/>
            <person name="Han B.P."/>
            <person name="Song L.R."/>
            <person name="Shu W.S."/>
        </authorList>
    </citation>
    <scope>NUCLEOTIDE SEQUENCE [LARGE SCALE GENOMIC DNA]</scope>
    <source>
        <strain evidence="2 3">FACHB-391</strain>
    </source>
</reference>
<feature type="transmembrane region" description="Helical" evidence="1">
    <location>
        <begin position="43"/>
        <end position="64"/>
    </location>
</feature>
<keyword evidence="3" id="KW-1185">Reference proteome</keyword>
<evidence type="ECO:0000313" key="3">
    <source>
        <dbReference type="Proteomes" id="UP000604661"/>
    </source>
</evidence>
<proteinExistence type="predicted"/>
<keyword evidence="1" id="KW-0812">Transmembrane</keyword>
<comment type="caution">
    <text evidence="2">The sequence shown here is derived from an EMBL/GenBank/DDBJ whole genome shotgun (WGS) entry which is preliminary data.</text>
</comment>
<gene>
    <name evidence="2" type="ORF">H6G95_11985</name>
</gene>
<accession>A0ABR8EXF5</accession>
<evidence type="ECO:0000313" key="2">
    <source>
        <dbReference type="EMBL" id="MBD2561325.1"/>
    </source>
</evidence>
<organism evidence="2 3">
    <name type="scientific">Nostoc linckia FACHB-391</name>
    <dbReference type="NCBI Taxonomy" id="2692906"/>
    <lineage>
        <taxon>Bacteria</taxon>
        <taxon>Bacillati</taxon>
        <taxon>Cyanobacteriota</taxon>
        <taxon>Cyanophyceae</taxon>
        <taxon>Nostocales</taxon>
        <taxon>Nostocaceae</taxon>
        <taxon>Nostoc</taxon>
    </lineage>
</organism>